<feature type="binding site" evidence="2">
    <location>
        <begin position="35"/>
        <end position="38"/>
    </location>
    <ligand>
        <name>substrate</name>
    </ligand>
</feature>
<feature type="binding site" evidence="2">
    <location>
        <begin position="79"/>
        <end position="81"/>
    </location>
    <ligand>
        <name>substrate</name>
    </ligand>
</feature>
<comment type="similarity">
    <text evidence="2">Belongs to the UPP synthase family.</text>
</comment>
<dbReference type="NCBIfam" id="NF011405">
    <property type="entry name" value="PRK14830.1"/>
    <property type="match status" value="1"/>
</dbReference>
<dbReference type="GO" id="GO:0005829">
    <property type="term" value="C:cytosol"/>
    <property type="evidence" value="ECO:0007669"/>
    <property type="project" value="TreeGrafter"/>
</dbReference>
<dbReference type="EC" id="2.5.1.-" evidence="2"/>
<dbReference type="Pfam" id="PF01255">
    <property type="entry name" value="Prenyltransf"/>
    <property type="match status" value="1"/>
</dbReference>
<comment type="function">
    <text evidence="2">Catalyzes the condensation of isopentenyl diphosphate (IPP) with allylic pyrophosphates generating different type of terpenoids.</text>
</comment>
<keyword evidence="2" id="KW-0479">Metal-binding</keyword>
<dbReference type="FunFam" id="3.40.1180.10:FF:000001">
    <property type="entry name" value="(2E,6E)-farnesyl-diphosphate-specific ditrans,polycis-undecaprenyl-diphosphate synthase"/>
    <property type="match status" value="1"/>
</dbReference>
<dbReference type="GO" id="GO:0000287">
    <property type="term" value="F:magnesium ion binding"/>
    <property type="evidence" value="ECO:0007669"/>
    <property type="project" value="UniProtKB-UniRule"/>
</dbReference>
<feature type="binding site" evidence="2">
    <location>
        <position position="85"/>
    </location>
    <ligand>
        <name>substrate</name>
    </ligand>
</feature>
<organism evidence="3">
    <name type="scientific">candidate division WOR-3 bacterium</name>
    <dbReference type="NCBI Taxonomy" id="2052148"/>
    <lineage>
        <taxon>Bacteria</taxon>
        <taxon>Bacteria division WOR-3</taxon>
    </lineage>
</organism>
<dbReference type="Gene3D" id="3.40.1180.10">
    <property type="entry name" value="Decaprenyl diphosphate synthase-like"/>
    <property type="match status" value="1"/>
</dbReference>
<dbReference type="GO" id="GO:0016094">
    <property type="term" value="P:polyprenol biosynthetic process"/>
    <property type="evidence" value="ECO:0007669"/>
    <property type="project" value="TreeGrafter"/>
</dbReference>
<reference evidence="3" key="1">
    <citation type="journal article" date="2020" name="mSystems">
        <title>Genome- and Community-Level Interaction Insights into Carbon Utilization and Element Cycling Functions of Hydrothermarchaeota in Hydrothermal Sediment.</title>
        <authorList>
            <person name="Zhou Z."/>
            <person name="Liu Y."/>
            <person name="Xu W."/>
            <person name="Pan J."/>
            <person name="Luo Z.H."/>
            <person name="Li M."/>
        </authorList>
    </citation>
    <scope>NUCLEOTIDE SEQUENCE [LARGE SCALE GENOMIC DNA]</scope>
    <source>
        <strain evidence="3">SpSt-791</strain>
    </source>
</reference>
<sequence length="254" mass="29993">MHREDRRAFKKERERNFRRIVGEKVPTHIAIIMDGNGRWAKERNLPRYFGHKAGVESVREVVRGCARLGVKYLTLFVFSTENWERPKSEVNALMRLLKKLLKSEAKELHENNVRVKAIGQIERLPKEVKKNLEELITLTKNNNGLTLVLALSYGGRQEIVEAVKKILKSKIEPEKLDEKEFRKFLYDSEIPDPDLLIRTGGELRISNFLLFQSAYTEFYFTPTLWPDFREKELILAIENYQKRKRKFGRVLEFE</sequence>
<dbReference type="CDD" id="cd00475">
    <property type="entry name" value="Cis_IPPS"/>
    <property type="match status" value="1"/>
</dbReference>
<dbReference type="SUPFAM" id="SSF64005">
    <property type="entry name" value="Undecaprenyl diphosphate synthase"/>
    <property type="match status" value="1"/>
</dbReference>
<feature type="binding site" evidence="2">
    <location>
        <position position="217"/>
    </location>
    <ligand>
        <name>Mg(2+)</name>
        <dbReference type="ChEBI" id="CHEBI:18420"/>
    </ligand>
</feature>
<keyword evidence="1 2" id="KW-0808">Transferase</keyword>
<feature type="binding site" evidence="2">
    <location>
        <position position="198"/>
    </location>
    <ligand>
        <name>substrate</name>
    </ligand>
</feature>
<dbReference type="PANTHER" id="PTHR10291:SF0">
    <property type="entry name" value="DEHYDRODOLICHYL DIPHOSPHATE SYNTHASE 2"/>
    <property type="match status" value="1"/>
</dbReference>
<evidence type="ECO:0000313" key="3">
    <source>
        <dbReference type="EMBL" id="HHR48620.1"/>
    </source>
</evidence>
<feature type="active site" description="Proton acceptor" evidence="2">
    <location>
        <position position="82"/>
    </location>
</feature>
<feature type="binding site" evidence="2">
    <location>
        <begin position="204"/>
        <end position="206"/>
    </location>
    <ligand>
        <name>substrate</name>
    </ligand>
</feature>
<feature type="binding site" evidence="2">
    <location>
        <position position="83"/>
    </location>
    <ligand>
        <name>substrate</name>
    </ligand>
</feature>
<keyword evidence="2" id="KW-0460">Magnesium</keyword>
<dbReference type="PANTHER" id="PTHR10291">
    <property type="entry name" value="DEHYDRODOLICHYL DIPHOSPHATE SYNTHASE FAMILY MEMBER"/>
    <property type="match status" value="1"/>
</dbReference>
<dbReference type="GO" id="GO:0008834">
    <property type="term" value="F:ditrans,polycis-undecaprenyl-diphosphate synthase [(2E,6E)-farnesyl-diphosphate specific] activity"/>
    <property type="evidence" value="ECO:0007669"/>
    <property type="project" value="TreeGrafter"/>
</dbReference>
<dbReference type="NCBIfam" id="TIGR00055">
    <property type="entry name" value="uppS"/>
    <property type="match status" value="1"/>
</dbReference>
<proteinExistence type="inferred from homology"/>
<comment type="subunit">
    <text evidence="2">Homodimer.</text>
</comment>
<dbReference type="InterPro" id="IPR036424">
    <property type="entry name" value="UPP_synth-like_sf"/>
</dbReference>
<protein>
    <recommendedName>
        <fullName evidence="2">Isoprenyl transferase</fullName>
        <ecNumber evidence="2">2.5.1.-</ecNumber>
    </recommendedName>
</protein>
<feature type="active site" evidence="2">
    <location>
        <position position="34"/>
    </location>
</feature>
<gene>
    <name evidence="3" type="ORF">ENV79_03120</name>
</gene>
<evidence type="ECO:0000256" key="1">
    <source>
        <dbReference type="ARBA" id="ARBA00022679"/>
    </source>
</evidence>
<dbReference type="AlphaFoldDB" id="A0A7V6CN09"/>
<comment type="cofactor">
    <cofactor evidence="2">
        <name>Mg(2+)</name>
        <dbReference type="ChEBI" id="CHEBI:18420"/>
    </cofactor>
    <text evidence="2">Binds 2 magnesium ions per subunit.</text>
</comment>
<dbReference type="HAMAP" id="MF_01139">
    <property type="entry name" value="ISPT"/>
    <property type="match status" value="1"/>
</dbReference>
<dbReference type="InterPro" id="IPR001441">
    <property type="entry name" value="UPP_synth-like"/>
</dbReference>
<accession>A0A7V6CN09</accession>
<feature type="binding site" evidence="2">
    <location>
        <position position="39"/>
    </location>
    <ligand>
        <name>substrate</name>
    </ligand>
</feature>
<feature type="binding site" evidence="2">
    <location>
        <position position="34"/>
    </location>
    <ligand>
        <name>Mg(2+)</name>
        <dbReference type="ChEBI" id="CHEBI:18420"/>
    </ligand>
</feature>
<name>A0A7V6CN09_UNCW3</name>
<dbReference type="EMBL" id="DTHS01000020">
    <property type="protein sequence ID" value="HHR48620.1"/>
    <property type="molecule type" value="Genomic_DNA"/>
</dbReference>
<feature type="binding site" evidence="2">
    <location>
        <position position="47"/>
    </location>
    <ligand>
        <name>substrate</name>
    </ligand>
</feature>
<evidence type="ECO:0000256" key="2">
    <source>
        <dbReference type="HAMAP-Rule" id="MF_01139"/>
    </source>
</evidence>
<comment type="caution">
    <text evidence="3">The sequence shown here is derived from an EMBL/GenBank/DDBJ whole genome shotgun (WGS) entry which is preliminary data.</text>
</comment>
<feature type="binding site" evidence="2">
    <location>
        <position position="51"/>
    </location>
    <ligand>
        <name>substrate</name>
    </ligand>
</feature>